<keyword evidence="1" id="KW-0472">Membrane</keyword>
<evidence type="ECO:0000313" key="3">
    <source>
        <dbReference type="Proteomes" id="UP001230268"/>
    </source>
</evidence>
<feature type="transmembrane region" description="Helical" evidence="1">
    <location>
        <begin position="1180"/>
        <end position="1208"/>
    </location>
</feature>
<dbReference type="EMBL" id="JAVEPI010000004">
    <property type="protein sequence ID" value="KAK1442251.1"/>
    <property type="molecule type" value="Genomic_DNA"/>
</dbReference>
<keyword evidence="1" id="KW-1133">Transmembrane helix</keyword>
<sequence length="1248" mass="139327">MVAYGVPVIHQSLATTPLDIKEAIDWLIRIGGKDVKDEGMYSRVSMRSGFSAKDKTGGLINVLRTICQTECKEPGAVNAISEASPSLTSLSAQLARFVGYGAQRHSSDGLREVDGSGIGRRSGHAILNDIYTGGYLMCCKGDSKKCGPNCQCCKSGGAGSLQCNPQSCPIKELLDCYITPTVMCGGDYAPKSRPGTKYRLCCVLSFLVTCLVEGEELNNSSVKCRRCGQSDLHADCHEGCMCVHKKAVSKVACRINCIIQLARTLRDVYVNKGNTICQTCMKCMSCNPPNQSNRCRPCTKCRDGEHCDNCMRGECCNENQINNHQCRNECRNCQTCAPVRNATAFWDALDNLLYRCMQCRQCTDIINQEHKERCTTCTACFGGSCSEACKKRKQFGTLVLDLLYFAVYNFGDVSYGLTWRIAAIKEECCRANEEPPLCNCKETCCGQCEKGGDQCVECDLYCVCCVDGNDKASCNCANQCSEKLELLLRPALSGYVSAYDYKTATWEELCRKENGKPRKCSEECTAECQCYSATCPEEGCCAHCPKRQCAKTFCLIVPAIQSFLNYVKKHITDELREGNGNPASQWAGALISGGTQLGEVFRTCGFAYNRLLPRVGCDLMKHNVDVSNEFCKLRDHNPGNLKDILESLEKYNASICNALHVSHILSAMTLQCRKPETVREKLLWLCGLPYSDAYEELQQRFKDSMPNGSSSQHIMELTLRLTVFPFHILENSSQSVWHYVTQGCQVPNTKHSLYYNPDPTRLLWDLYDAMYDLTCALTFLNKQCGVSIQNCGWEECKFGKSVNLNGSSIDVCNCQMGKCNPTCYHCTDVCNACRGDAKCVCCCPHCEQRPDSCVCLVRFITSHGTLPDQEVVSRFSNARYGNMAFPRDSLRNMEMAGALLYDCMSSLLTRDHALYPRLLEDLLVARAGIPWNLSDYYALFLSLGRKLELESNQKGAPGKALTEVFKSTMRDTFFGAHEGNLEHVVIAVRHLYNQDQAMPAASSVHKNDFIHQASDIMSVNGCYHGKGCVGYMYALSSGMYERDSEHPYKGVSDSTQMFTKWIFFGATAFYNAMKHLTAEINTLECCNSSCYCRCNPGDSNTCVCSRCKCFCQEADGNCSCGTIIKCNNIHPLLYRYGFTLHEPDIWSYPKRRCQDFSDTLNRFIGPDSMLCRLIEAIENFLWHIRMPFCIALLTLWATALCFLMYVFIGHLDRLGIRSRWVLRTPIAHPLQFVMNTKVKPMGSGVGVI</sequence>
<dbReference type="Proteomes" id="UP001230268">
    <property type="component" value="Unassembled WGS sequence"/>
</dbReference>
<keyword evidence="3" id="KW-1185">Reference proteome</keyword>
<reference evidence="2" key="1">
    <citation type="submission" date="2023-08" db="EMBL/GenBank/DDBJ databases">
        <title>Draft sequence of the Babesia gibsoni genome.</title>
        <authorList>
            <person name="Yamagishi J.Y."/>
            <person name="Xuan X.X."/>
        </authorList>
    </citation>
    <scope>NUCLEOTIDE SEQUENCE</scope>
    <source>
        <strain evidence="2">Azabu</strain>
    </source>
</reference>
<keyword evidence="1" id="KW-0812">Transmembrane</keyword>
<organism evidence="2 3">
    <name type="scientific">Babesia gibsoni</name>
    <dbReference type="NCBI Taxonomy" id="33632"/>
    <lineage>
        <taxon>Eukaryota</taxon>
        <taxon>Sar</taxon>
        <taxon>Alveolata</taxon>
        <taxon>Apicomplexa</taxon>
        <taxon>Aconoidasida</taxon>
        <taxon>Piroplasmida</taxon>
        <taxon>Babesiidae</taxon>
        <taxon>Babesia</taxon>
    </lineage>
</organism>
<dbReference type="AlphaFoldDB" id="A0AAD8LND1"/>
<gene>
    <name evidence="2" type="ORF">BgAZ_402810</name>
</gene>
<protein>
    <submittedName>
        <fullName evidence="2">Variant erythrocyte surface antigen</fullName>
    </submittedName>
</protein>
<evidence type="ECO:0000313" key="2">
    <source>
        <dbReference type="EMBL" id="KAK1442251.1"/>
    </source>
</evidence>
<proteinExistence type="predicted"/>
<evidence type="ECO:0000256" key="1">
    <source>
        <dbReference type="SAM" id="Phobius"/>
    </source>
</evidence>
<accession>A0AAD8LND1</accession>
<name>A0AAD8LND1_BABGI</name>
<comment type="caution">
    <text evidence="2">The sequence shown here is derived from an EMBL/GenBank/DDBJ whole genome shotgun (WGS) entry which is preliminary data.</text>
</comment>